<keyword evidence="1" id="KW-1133">Transmembrane helix</keyword>
<dbReference type="OrthoDB" id="1787455at2"/>
<name>A0A2L2XKT2_9FIRM</name>
<dbReference type="EMBL" id="BFAV01000153">
    <property type="protein sequence ID" value="GBF34896.1"/>
    <property type="molecule type" value="Genomic_DNA"/>
</dbReference>
<evidence type="ECO:0000256" key="2">
    <source>
        <dbReference type="SAM" id="SignalP"/>
    </source>
</evidence>
<dbReference type="Pfam" id="PF14209">
    <property type="entry name" value="DUF4321"/>
    <property type="match status" value="1"/>
</dbReference>
<evidence type="ECO:0000313" key="3">
    <source>
        <dbReference type="EMBL" id="GBF34896.1"/>
    </source>
</evidence>
<feature type="chain" id="PRO_5038860273" description="DUF4321 domain-containing protein" evidence="2">
    <location>
        <begin position="25"/>
        <end position="85"/>
    </location>
</feature>
<sequence>MVRSFKSPKSPWVLLLLLIAGALAGGAAAEALDSVLPLVKAAKSFGLSPTTLDLHFLKITFGFNISLGPLTALGLIAGYWVYRRI</sequence>
<feature type="signal peptide" evidence="2">
    <location>
        <begin position="1"/>
        <end position="24"/>
    </location>
</feature>
<feature type="transmembrane region" description="Helical" evidence="1">
    <location>
        <begin position="55"/>
        <end position="82"/>
    </location>
</feature>
<dbReference type="Proteomes" id="UP000239549">
    <property type="component" value="Unassembled WGS sequence"/>
</dbReference>
<protein>
    <recommendedName>
        <fullName evidence="5">DUF4321 domain-containing protein</fullName>
    </recommendedName>
</protein>
<keyword evidence="1" id="KW-0472">Membrane</keyword>
<organism evidence="3 4">
    <name type="scientific">Desulfocucumis palustris</name>
    <dbReference type="NCBI Taxonomy" id="1898651"/>
    <lineage>
        <taxon>Bacteria</taxon>
        <taxon>Bacillati</taxon>
        <taxon>Bacillota</taxon>
        <taxon>Clostridia</taxon>
        <taxon>Eubacteriales</taxon>
        <taxon>Desulfocucumaceae</taxon>
        <taxon>Desulfocucumis</taxon>
    </lineage>
</organism>
<dbReference type="RefSeq" id="WP_104373054.1">
    <property type="nucleotide sequence ID" value="NZ_BFAV01000153.1"/>
</dbReference>
<comment type="caution">
    <text evidence="3">The sequence shown here is derived from an EMBL/GenBank/DDBJ whole genome shotgun (WGS) entry which is preliminary data.</text>
</comment>
<gene>
    <name evidence="3" type="ORF">DCCM_4016</name>
</gene>
<keyword evidence="2" id="KW-0732">Signal</keyword>
<evidence type="ECO:0000313" key="4">
    <source>
        <dbReference type="Proteomes" id="UP000239549"/>
    </source>
</evidence>
<dbReference type="AlphaFoldDB" id="A0A2L2XKT2"/>
<evidence type="ECO:0008006" key="5">
    <source>
        <dbReference type="Google" id="ProtNLM"/>
    </source>
</evidence>
<dbReference type="InterPro" id="IPR025470">
    <property type="entry name" value="DUF4321"/>
</dbReference>
<keyword evidence="4" id="KW-1185">Reference proteome</keyword>
<keyword evidence="1" id="KW-0812">Transmembrane</keyword>
<accession>A0A2L2XKT2</accession>
<reference evidence="4" key="1">
    <citation type="submission" date="2018-02" db="EMBL/GenBank/DDBJ databases">
        <title>Genome sequence of Desulfocucumis palustris strain NAW-5.</title>
        <authorList>
            <person name="Watanabe M."/>
            <person name="Kojima H."/>
            <person name="Fukui M."/>
        </authorList>
    </citation>
    <scope>NUCLEOTIDE SEQUENCE [LARGE SCALE GENOMIC DNA]</scope>
    <source>
        <strain evidence="4">NAW-5</strain>
    </source>
</reference>
<proteinExistence type="predicted"/>
<evidence type="ECO:0000256" key="1">
    <source>
        <dbReference type="SAM" id="Phobius"/>
    </source>
</evidence>